<name>A0A0A0BUU2_9CELL</name>
<keyword evidence="2" id="KW-1185">Reference proteome</keyword>
<reference evidence="1 2" key="2">
    <citation type="journal article" date="2015" name="Stand. Genomic Sci.">
        <title>Draft genome sequence of Cellulomonas carbonis T26(T) and comparative analysis of six Cellulomonas genomes.</title>
        <authorList>
            <person name="Zhuang W."/>
            <person name="Zhang S."/>
            <person name="Xia X."/>
            <person name="Wang G."/>
        </authorList>
    </citation>
    <scope>NUCLEOTIDE SEQUENCE [LARGE SCALE GENOMIC DNA]</scope>
    <source>
        <strain evidence="1 2">T26</strain>
    </source>
</reference>
<dbReference type="AlphaFoldDB" id="A0A0A0BUU2"/>
<evidence type="ECO:0000313" key="1">
    <source>
        <dbReference type="EMBL" id="KGM10924.1"/>
    </source>
</evidence>
<comment type="caution">
    <text evidence="1">The sequence shown here is derived from an EMBL/GenBank/DDBJ whole genome shotgun (WGS) entry which is preliminary data.</text>
</comment>
<dbReference type="EMBL" id="AXCY01000035">
    <property type="protein sequence ID" value="KGM10924.1"/>
    <property type="molecule type" value="Genomic_DNA"/>
</dbReference>
<proteinExistence type="predicted"/>
<dbReference type="Proteomes" id="UP000029839">
    <property type="component" value="Unassembled WGS sequence"/>
</dbReference>
<sequence>MLAEQHDESAEGRRYLALDVLHCARLNLVTTADPGEANQPFALTTWAATVRT</sequence>
<accession>A0A0A0BUU2</accession>
<reference evidence="1 2" key="1">
    <citation type="submission" date="2013-08" db="EMBL/GenBank/DDBJ databases">
        <title>Genome sequencing of Cellulomonas carbonis T26.</title>
        <authorList>
            <person name="Chen F."/>
            <person name="Li Y."/>
            <person name="Wang G."/>
        </authorList>
    </citation>
    <scope>NUCLEOTIDE SEQUENCE [LARGE SCALE GENOMIC DNA]</scope>
    <source>
        <strain evidence="1 2">T26</strain>
    </source>
</reference>
<protein>
    <submittedName>
        <fullName evidence="1">Transposase</fullName>
    </submittedName>
</protein>
<organism evidence="1 2">
    <name type="scientific">Cellulomonas carbonis T26</name>
    <dbReference type="NCBI Taxonomy" id="947969"/>
    <lineage>
        <taxon>Bacteria</taxon>
        <taxon>Bacillati</taxon>
        <taxon>Actinomycetota</taxon>
        <taxon>Actinomycetes</taxon>
        <taxon>Micrococcales</taxon>
        <taxon>Cellulomonadaceae</taxon>
        <taxon>Cellulomonas</taxon>
    </lineage>
</organism>
<dbReference type="RefSeq" id="WP_188484715.1">
    <property type="nucleotide sequence ID" value="NZ_AXCY01000035.1"/>
</dbReference>
<evidence type="ECO:0000313" key="2">
    <source>
        <dbReference type="Proteomes" id="UP000029839"/>
    </source>
</evidence>
<gene>
    <name evidence="1" type="ORF">N868_13135</name>
</gene>